<proteinExistence type="predicted"/>
<reference evidence="1 2" key="1">
    <citation type="submission" date="2019-09" db="EMBL/GenBank/DDBJ databases">
        <authorList>
            <person name="Ou C."/>
        </authorList>
    </citation>
    <scope>NUCLEOTIDE SEQUENCE [LARGE SCALE GENOMIC DNA]</scope>
    <source>
        <strain evidence="1">S2</strain>
        <tissue evidence="1">Leaf</tissue>
    </source>
</reference>
<comment type="caution">
    <text evidence="1">The sequence shown here is derived from an EMBL/GenBank/DDBJ whole genome shotgun (WGS) entry which is preliminary data.</text>
</comment>
<sequence>MWKVIKLVSKVFFLPDLAIAHARVSEYFPISPYIVNCNGLSTVCLVKPNFFLCSMVWSILLSFSPEISSSTALLLDQKLVAIQNPLTWMRIKSNLKPDSKELQVGNDNDNDVVLVFNSLSSLLQKRVFKEKLHLCDLPAFNPTRKMKVRAY</sequence>
<reference evidence="1 2" key="2">
    <citation type="submission" date="2019-11" db="EMBL/GenBank/DDBJ databases">
        <title>A de novo genome assembly of a pear dwarfing rootstock.</title>
        <authorList>
            <person name="Wang F."/>
            <person name="Wang J."/>
            <person name="Li S."/>
            <person name="Zhang Y."/>
            <person name="Fang M."/>
            <person name="Ma L."/>
            <person name="Zhao Y."/>
            <person name="Jiang S."/>
        </authorList>
    </citation>
    <scope>NUCLEOTIDE SEQUENCE [LARGE SCALE GENOMIC DNA]</scope>
    <source>
        <strain evidence="1">S2</strain>
        <tissue evidence="1">Leaf</tissue>
    </source>
</reference>
<keyword evidence="2" id="KW-1185">Reference proteome</keyword>
<dbReference type="AlphaFoldDB" id="A0A5N5I3N6"/>
<organism evidence="1 2">
    <name type="scientific">Pyrus ussuriensis x Pyrus communis</name>
    <dbReference type="NCBI Taxonomy" id="2448454"/>
    <lineage>
        <taxon>Eukaryota</taxon>
        <taxon>Viridiplantae</taxon>
        <taxon>Streptophyta</taxon>
        <taxon>Embryophyta</taxon>
        <taxon>Tracheophyta</taxon>
        <taxon>Spermatophyta</taxon>
        <taxon>Magnoliopsida</taxon>
        <taxon>eudicotyledons</taxon>
        <taxon>Gunneridae</taxon>
        <taxon>Pentapetalae</taxon>
        <taxon>rosids</taxon>
        <taxon>fabids</taxon>
        <taxon>Rosales</taxon>
        <taxon>Rosaceae</taxon>
        <taxon>Amygdaloideae</taxon>
        <taxon>Maleae</taxon>
        <taxon>Pyrus</taxon>
    </lineage>
</organism>
<evidence type="ECO:0000313" key="1">
    <source>
        <dbReference type="EMBL" id="KAB2634358.1"/>
    </source>
</evidence>
<protein>
    <submittedName>
        <fullName evidence="1">Uncharacterized protein</fullName>
    </submittedName>
</protein>
<gene>
    <name evidence="1" type="ORF">D8674_038261</name>
</gene>
<dbReference type="EMBL" id="SMOL01000072">
    <property type="protein sequence ID" value="KAB2634358.1"/>
    <property type="molecule type" value="Genomic_DNA"/>
</dbReference>
<accession>A0A5N5I3N6</accession>
<name>A0A5N5I3N6_9ROSA</name>
<evidence type="ECO:0000313" key="2">
    <source>
        <dbReference type="Proteomes" id="UP000327157"/>
    </source>
</evidence>
<dbReference type="Proteomes" id="UP000327157">
    <property type="component" value="Unassembled WGS sequence"/>
</dbReference>